<dbReference type="PANTHER" id="PTHR30328">
    <property type="entry name" value="TRANSCRIPTIONAL REPRESSOR"/>
    <property type="match status" value="1"/>
</dbReference>
<keyword evidence="1 2" id="KW-0238">DNA-binding</keyword>
<dbReference type="SUPFAM" id="SSF46689">
    <property type="entry name" value="Homeodomain-like"/>
    <property type="match status" value="1"/>
</dbReference>
<dbReference type="PROSITE" id="PS01081">
    <property type="entry name" value="HTH_TETR_1"/>
    <property type="match status" value="1"/>
</dbReference>
<proteinExistence type="predicted"/>
<evidence type="ECO:0000256" key="2">
    <source>
        <dbReference type="PROSITE-ProRule" id="PRU00335"/>
    </source>
</evidence>
<dbReference type="RefSeq" id="WP_090747439.1">
    <property type="nucleotide sequence ID" value="NZ_FOBW01000010.1"/>
</dbReference>
<dbReference type="STRING" id="930146.SAMN05192533_110191"/>
<dbReference type="Gene3D" id="1.10.357.10">
    <property type="entry name" value="Tetracycline Repressor, domain 2"/>
    <property type="match status" value="1"/>
</dbReference>
<feature type="DNA-binding region" description="H-T-H motif" evidence="2">
    <location>
        <begin position="33"/>
        <end position="52"/>
    </location>
</feature>
<name>A0A1H8F2A0_9BACI</name>
<dbReference type="Gene3D" id="1.10.10.60">
    <property type="entry name" value="Homeodomain-like"/>
    <property type="match status" value="1"/>
</dbReference>
<keyword evidence="5" id="KW-1185">Reference proteome</keyword>
<dbReference type="AlphaFoldDB" id="A0A1H8F2A0"/>
<reference evidence="5" key="1">
    <citation type="submission" date="2016-10" db="EMBL/GenBank/DDBJ databases">
        <authorList>
            <person name="Varghese N."/>
            <person name="Submissions S."/>
        </authorList>
    </citation>
    <scope>NUCLEOTIDE SEQUENCE [LARGE SCALE GENOMIC DNA]</scope>
    <source>
        <strain evidence="5">B48,IBRC-M 10115,DSM 25386,CECT 8001</strain>
    </source>
</reference>
<dbReference type="GO" id="GO:0006355">
    <property type="term" value="P:regulation of DNA-templated transcription"/>
    <property type="evidence" value="ECO:0007669"/>
    <property type="project" value="UniProtKB-ARBA"/>
</dbReference>
<dbReference type="GO" id="GO:0003677">
    <property type="term" value="F:DNA binding"/>
    <property type="evidence" value="ECO:0007669"/>
    <property type="project" value="UniProtKB-UniRule"/>
</dbReference>
<dbReference type="PANTHER" id="PTHR30328:SF54">
    <property type="entry name" value="HTH-TYPE TRANSCRIPTIONAL REPRESSOR SCO4008"/>
    <property type="match status" value="1"/>
</dbReference>
<accession>A0A1H8F2A0</accession>
<evidence type="ECO:0000313" key="5">
    <source>
        <dbReference type="Proteomes" id="UP000198553"/>
    </source>
</evidence>
<dbReference type="InterPro" id="IPR050109">
    <property type="entry name" value="HTH-type_TetR-like_transc_reg"/>
</dbReference>
<dbReference type="EMBL" id="FOBW01000010">
    <property type="protein sequence ID" value="SEN25750.1"/>
    <property type="molecule type" value="Genomic_DNA"/>
</dbReference>
<evidence type="ECO:0000256" key="1">
    <source>
        <dbReference type="ARBA" id="ARBA00023125"/>
    </source>
</evidence>
<evidence type="ECO:0000259" key="3">
    <source>
        <dbReference type="PROSITE" id="PS50977"/>
    </source>
</evidence>
<dbReference type="InterPro" id="IPR036271">
    <property type="entry name" value="Tet_transcr_reg_TetR-rel_C_sf"/>
</dbReference>
<dbReference type="OrthoDB" id="9780939at2"/>
<organism evidence="4 5">
    <name type="scientific">Mesobacillus persicus</name>
    <dbReference type="NCBI Taxonomy" id="930146"/>
    <lineage>
        <taxon>Bacteria</taxon>
        <taxon>Bacillati</taxon>
        <taxon>Bacillota</taxon>
        <taxon>Bacilli</taxon>
        <taxon>Bacillales</taxon>
        <taxon>Bacillaceae</taxon>
        <taxon>Mesobacillus</taxon>
    </lineage>
</organism>
<dbReference type="Proteomes" id="UP000198553">
    <property type="component" value="Unassembled WGS sequence"/>
</dbReference>
<protein>
    <submittedName>
        <fullName evidence="4">DNA-binding transcriptional regulator, AcrR family</fullName>
    </submittedName>
</protein>
<dbReference type="InterPro" id="IPR009057">
    <property type="entry name" value="Homeodomain-like_sf"/>
</dbReference>
<dbReference type="InterPro" id="IPR001647">
    <property type="entry name" value="HTH_TetR"/>
</dbReference>
<evidence type="ECO:0000313" key="4">
    <source>
        <dbReference type="EMBL" id="SEN25750.1"/>
    </source>
</evidence>
<feature type="domain" description="HTH tetR-type" evidence="3">
    <location>
        <begin position="10"/>
        <end position="70"/>
    </location>
</feature>
<dbReference type="Pfam" id="PF00440">
    <property type="entry name" value="TetR_N"/>
    <property type="match status" value="1"/>
</dbReference>
<dbReference type="InterPro" id="IPR023772">
    <property type="entry name" value="DNA-bd_HTH_TetR-type_CS"/>
</dbReference>
<dbReference type="PROSITE" id="PS50977">
    <property type="entry name" value="HTH_TETR_2"/>
    <property type="match status" value="1"/>
</dbReference>
<sequence>MASRFFNLDEEKQLRILNAAIYEFAQKGYDQASTNEIVKSAGISKGLLFHYFKSKKDLYLFLHQHFVEVLKTEFFSELQFDEPDVFVRIKNIMMMKSQMMKKHPEIFNFLMSAYMESSSEVKHELDHNHHALMHSSYAKIFEDIDQSKFREGVDMNRAVQIVFWVLEGFSKQVMEKTELLGQSDNDFTDEFAEADVYIEILKKSFYK</sequence>
<gene>
    <name evidence="4" type="ORF">SAMN05192533_110191</name>
</gene>
<dbReference type="PRINTS" id="PR00455">
    <property type="entry name" value="HTHTETR"/>
</dbReference>
<dbReference type="SUPFAM" id="SSF48498">
    <property type="entry name" value="Tetracyclin repressor-like, C-terminal domain"/>
    <property type="match status" value="1"/>
</dbReference>